<name>A0ABU1JL35_9PROT</name>
<evidence type="ECO:0000256" key="8">
    <source>
        <dbReference type="ARBA" id="ARBA00022989"/>
    </source>
</evidence>
<protein>
    <recommendedName>
        <fullName evidence="11">Potassium-transporting ATPase KdpC subunit</fullName>
    </recommendedName>
    <alternativeName>
        <fullName evidence="11">ATP phosphohydrolase [potassium-transporting] C chain</fullName>
    </alternativeName>
    <alternativeName>
        <fullName evidence="11">Potassium-binding and translocating subunit C</fullName>
    </alternativeName>
    <alternativeName>
        <fullName evidence="11">Potassium-translocating ATPase C chain</fullName>
    </alternativeName>
</protein>
<keyword evidence="2 11" id="KW-1003">Cell membrane</keyword>
<dbReference type="HAMAP" id="MF_00276">
    <property type="entry name" value="KdpC"/>
    <property type="match status" value="1"/>
</dbReference>
<accession>A0ABU1JL35</accession>
<evidence type="ECO:0000256" key="10">
    <source>
        <dbReference type="ARBA" id="ARBA00023136"/>
    </source>
</evidence>
<keyword evidence="6 11" id="KW-0067">ATP-binding</keyword>
<evidence type="ECO:0000256" key="7">
    <source>
        <dbReference type="ARBA" id="ARBA00022958"/>
    </source>
</evidence>
<dbReference type="PIRSF" id="PIRSF001296">
    <property type="entry name" value="K_ATPase_KdpC"/>
    <property type="match status" value="1"/>
</dbReference>
<keyword evidence="1 11" id="KW-0813">Transport</keyword>
<dbReference type="PANTHER" id="PTHR30042:SF2">
    <property type="entry name" value="POTASSIUM-TRANSPORTING ATPASE KDPC SUBUNIT"/>
    <property type="match status" value="1"/>
</dbReference>
<evidence type="ECO:0000256" key="6">
    <source>
        <dbReference type="ARBA" id="ARBA00022840"/>
    </source>
</evidence>
<evidence type="ECO:0000256" key="2">
    <source>
        <dbReference type="ARBA" id="ARBA00022475"/>
    </source>
</evidence>
<evidence type="ECO:0000256" key="4">
    <source>
        <dbReference type="ARBA" id="ARBA00022692"/>
    </source>
</evidence>
<keyword evidence="5 11" id="KW-0547">Nucleotide-binding</keyword>
<dbReference type="Proteomes" id="UP001262410">
    <property type="component" value="Unassembled WGS sequence"/>
</dbReference>
<evidence type="ECO:0000256" key="3">
    <source>
        <dbReference type="ARBA" id="ARBA00022538"/>
    </source>
</evidence>
<dbReference type="NCBIfam" id="TIGR00681">
    <property type="entry name" value="kdpC"/>
    <property type="match status" value="1"/>
</dbReference>
<proteinExistence type="inferred from homology"/>
<comment type="caution">
    <text evidence="12">The sequence shown here is derived from an EMBL/GenBank/DDBJ whole genome shotgun (WGS) entry which is preliminary data.</text>
</comment>
<evidence type="ECO:0000256" key="11">
    <source>
        <dbReference type="HAMAP-Rule" id="MF_00276"/>
    </source>
</evidence>
<dbReference type="EMBL" id="JAVDPW010000003">
    <property type="protein sequence ID" value="MDR6289318.1"/>
    <property type="molecule type" value="Genomic_DNA"/>
</dbReference>
<organism evidence="12 13">
    <name type="scientific">Inquilinus ginsengisoli</name>
    <dbReference type="NCBI Taxonomy" id="363840"/>
    <lineage>
        <taxon>Bacteria</taxon>
        <taxon>Pseudomonadati</taxon>
        <taxon>Pseudomonadota</taxon>
        <taxon>Alphaproteobacteria</taxon>
        <taxon>Rhodospirillales</taxon>
        <taxon>Rhodospirillaceae</taxon>
        <taxon>Inquilinus</taxon>
    </lineage>
</organism>
<evidence type="ECO:0000256" key="9">
    <source>
        <dbReference type="ARBA" id="ARBA00023065"/>
    </source>
</evidence>
<dbReference type="PANTHER" id="PTHR30042">
    <property type="entry name" value="POTASSIUM-TRANSPORTING ATPASE C CHAIN"/>
    <property type="match status" value="1"/>
</dbReference>
<dbReference type="NCBIfam" id="NF001454">
    <property type="entry name" value="PRK00315.1"/>
    <property type="match status" value="1"/>
</dbReference>
<keyword evidence="9 11" id="KW-0406">Ion transport</keyword>
<evidence type="ECO:0000256" key="1">
    <source>
        <dbReference type="ARBA" id="ARBA00022448"/>
    </source>
</evidence>
<keyword evidence="8 11" id="KW-1133">Transmembrane helix</keyword>
<keyword evidence="13" id="KW-1185">Reference proteome</keyword>
<keyword evidence="3 11" id="KW-0633">Potassium transport</keyword>
<dbReference type="InterPro" id="IPR003820">
    <property type="entry name" value="KdpC"/>
</dbReference>
<evidence type="ECO:0000313" key="12">
    <source>
        <dbReference type="EMBL" id="MDR6289318.1"/>
    </source>
</evidence>
<evidence type="ECO:0000256" key="5">
    <source>
        <dbReference type="ARBA" id="ARBA00022741"/>
    </source>
</evidence>
<feature type="transmembrane region" description="Helical" evidence="11">
    <location>
        <begin position="7"/>
        <end position="26"/>
    </location>
</feature>
<comment type="similarity">
    <text evidence="11">Belongs to the KdpC family.</text>
</comment>
<keyword evidence="4 11" id="KW-0812">Transmembrane</keyword>
<comment type="function">
    <text evidence="11">Part of the high-affinity ATP-driven potassium transport (or Kdp) system, which catalyzes the hydrolysis of ATP coupled with the electrogenic transport of potassium into the cytoplasm. This subunit acts as a catalytic chaperone that increases the ATP-binding affinity of the ATP-hydrolyzing subunit KdpB by the formation of a transient KdpB/KdpC/ATP ternary complex.</text>
</comment>
<sequence>MLNQIRPAIVMIVLLTIITGIAYPFAMTGIAQGLFPSQANGSLVKRPDGTVIGATLIGQNFTSDKYFHGRLSATSDTDPNDPTKTIAAPYNAANSAGSNLGPTSQALADRVKGDVDALAAQGITHPPADLVTSSASGLDPDISPANAETQIARVAAARNLPPDQVRQAVSQATSGRLLGLIGEPRVNVLQLNMLLDGLKAS</sequence>
<keyword evidence="7 11" id="KW-0630">Potassium</keyword>
<dbReference type="Pfam" id="PF02669">
    <property type="entry name" value="KdpC"/>
    <property type="match status" value="1"/>
</dbReference>
<evidence type="ECO:0000313" key="13">
    <source>
        <dbReference type="Proteomes" id="UP001262410"/>
    </source>
</evidence>
<reference evidence="12 13" key="1">
    <citation type="submission" date="2023-07" db="EMBL/GenBank/DDBJ databases">
        <title>Sorghum-associated microbial communities from plants grown in Nebraska, USA.</title>
        <authorList>
            <person name="Schachtman D."/>
        </authorList>
    </citation>
    <scope>NUCLEOTIDE SEQUENCE [LARGE SCALE GENOMIC DNA]</scope>
    <source>
        <strain evidence="12 13">584</strain>
    </source>
</reference>
<dbReference type="RefSeq" id="WP_309793549.1">
    <property type="nucleotide sequence ID" value="NZ_JAVDPW010000003.1"/>
</dbReference>
<gene>
    <name evidence="11" type="primary">kdpC</name>
    <name evidence="12" type="ORF">E9232_001833</name>
</gene>
<keyword evidence="10 11" id="KW-0472">Membrane</keyword>
<comment type="subunit">
    <text evidence="11">The system is composed of three essential subunits: KdpA, KdpB and KdpC.</text>
</comment>
<comment type="subcellular location">
    <subcellularLocation>
        <location evidence="11">Cell membrane</location>
        <topology evidence="11">Single-pass membrane protein</topology>
    </subcellularLocation>
</comment>